<name>E9H768_DAPPU</name>
<keyword evidence="3" id="KW-1185">Reference proteome</keyword>
<feature type="compositionally biased region" description="Basic and acidic residues" evidence="1">
    <location>
        <begin position="103"/>
        <end position="112"/>
    </location>
</feature>
<dbReference type="HOGENOM" id="CLU_1950969_0_0_1"/>
<evidence type="ECO:0000313" key="2">
    <source>
        <dbReference type="EMBL" id="EFX72324.1"/>
    </source>
</evidence>
<protein>
    <submittedName>
        <fullName evidence="2">Uncharacterized protein</fullName>
    </submittedName>
</protein>
<feature type="compositionally biased region" description="Polar residues" evidence="1">
    <location>
        <begin position="34"/>
        <end position="47"/>
    </location>
</feature>
<dbReference type="Proteomes" id="UP000000305">
    <property type="component" value="Unassembled WGS sequence"/>
</dbReference>
<organism evidence="2 3">
    <name type="scientific">Daphnia pulex</name>
    <name type="common">Water flea</name>
    <dbReference type="NCBI Taxonomy" id="6669"/>
    <lineage>
        <taxon>Eukaryota</taxon>
        <taxon>Metazoa</taxon>
        <taxon>Ecdysozoa</taxon>
        <taxon>Arthropoda</taxon>
        <taxon>Crustacea</taxon>
        <taxon>Branchiopoda</taxon>
        <taxon>Diplostraca</taxon>
        <taxon>Cladocera</taxon>
        <taxon>Anomopoda</taxon>
        <taxon>Daphniidae</taxon>
        <taxon>Daphnia</taxon>
    </lineage>
</organism>
<feature type="compositionally biased region" description="Basic residues" evidence="1">
    <location>
        <begin position="118"/>
        <end position="129"/>
    </location>
</feature>
<reference evidence="2 3" key="1">
    <citation type="journal article" date="2011" name="Science">
        <title>The ecoresponsive genome of Daphnia pulex.</title>
        <authorList>
            <person name="Colbourne J.K."/>
            <person name="Pfrender M.E."/>
            <person name="Gilbert D."/>
            <person name="Thomas W.K."/>
            <person name="Tucker A."/>
            <person name="Oakley T.H."/>
            <person name="Tokishita S."/>
            <person name="Aerts A."/>
            <person name="Arnold G.J."/>
            <person name="Basu M.K."/>
            <person name="Bauer D.J."/>
            <person name="Caceres C.E."/>
            <person name="Carmel L."/>
            <person name="Casola C."/>
            <person name="Choi J.H."/>
            <person name="Detter J.C."/>
            <person name="Dong Q."/>
            <person name="Dusheyko S."/>
            <person name="Eads B.D."/>
            <person name="Frohlich T."/>
            <person name="Geiler-Samerotte K.A."/>
            <person name="Gerlach D."/>
            <person name="Hatcher P."/>
            <person name="Jogdeo S."/>
            <person name="Krijgsveld J."/>
            <person name="Kriventseva E.V."/>
            <person name="Kultz D."/>
            <person name="Laforsch C."/>
            <person name="Lindquist E."/>
            <person name="Lopez J."/>
            <person name="Manak J.R."/>
            <person name="Muller J."/>
            <person name="Pangilinan J."/>
            <person name="Patwardhan R.P."/>
            <person name="Pitluck S."/>
            <person name="Pritham E.J."/>
            <person name="Rechtsteiner A."/>
            <person name="Rho M."/>
            <person name="Rogozin I.B."/>
            <person name="Sakarya O."/>
            <person name="Salamov A."/>
            <person name="Schaack S."/>
            <person name="Shapiro H."/>
            <person name="Shiga Y."/>
            <person name="Skalitzky C."/>
            <person name="Smith Z."/>
            <person name="Souvorov A."/>
            <person name="Sung W."/>
            <person name="Tang Z."/>
            <person name="Tsuchiya D."/>
            <person name="Tu H."/>
            <person name="Vos H."/>
            <person name="Wang M."/>
            <person name="Wolf Y.I."/>
            <person name="Yamagata H."/>
            <person name="Yamada T."/>
            <person name="Ye Y."/>
            <person name="Shaw J.R."/>
            <person name="Andrews J."/>
            <person name="Crease T.J."/>
            <person name="Tang H."/>
            <person name="Lucas S.M."/>
            <person name="Robertson H.M."/>
            <person name="Bork P."/>
            <person name="Koonin E.V."/>
            <person name="Zdobnov E.M."/>
            <person name="Grigoriev I.V."/>
            <person name="Lynch M."/>
            <person name="Boore J.L."/>
        </authorList>
    </citation>
    <scope>NUCLEOTIDE SEQUENCE [LARGE SCALE GENOMIC DNA]</scope>
</reference>
<evidence type="ECO:0000313" key="3">
    <source>
        <dbReference type="Proteomes" id="UP000000305"/>
    </source>
</evidence>
<dbReference type="KEGG" id="dpx:DAPPUDRAFT_254498"/>
<gene>
    <name evidence="2" type="ORF">DAPPUDRAFT_254498</name>
</gene>
<dbReference type="InParanoid" id="E9H768"/>
<proteinExistence type="predicted"/>
<sequence length="129" mass="15203">MDKYFAIFQTPSFTKISKKWKKIKLLKDADLVHQNSHHQQQISTNEDNLQRPQEDEEIESYHLVNDCLDDVQIYTPPPFASAGSRKSSEEPNLITAGSIGMIDKYDQRDPPRDLNVNHNRHHERYRKRE</sequence>
<accession>E9H768</accession>
<dbReference type="AlphaFoldDB" id="E9H768"/>
<evidence type="ECO:0000256" key="1">
    <source>
        <dbReference type="SAM" id="MobiDB-lite"/>
    </source>
</evidence>
<feature type="region of interest" description="Disordered" evidence="1">
    <location>
        <begin position="78"/>
        <end position="129"/>
    </location>
</feature>
<dbReference type="EMBL" id="GL732600">
    <property type="protein sequence ID" value="EFX72324.1"/>
    <property type="molecule type" value="Genomic_DNA"/>
</dbReference>
<feature type="region of interest" description="Disordered" evidence="1">
    <location>
        <begin position="34"/>
        <end position="56"/>
    </location>
</feature>